<feature type="domain" description="PAS" evidence="17">
    <location>
        <begin position="689"/>
        <end position="761"/>
    </location>
</feature>
<evidence type="ECO:0000256" key="1">
    <source>
        <dbReference type="ARBA" id="ARBA00000085"/>
    </source>
</evidence>
<keyword evidence="9" id="KW-0902">Two-component regulatory system</keyword>
<dbReference type="CDD" id="cd18773">
    <property type="entry name" value="PDC1_HK_sensor"/>
    <property type="match status" value="1"/>
</dbReference>
<dbReference type="PANTHER" id="PTHR45339:SF1">
    <property type="entry name" value="HYBRID SIGNAL TRANSDUCTION HISTIDINE KINASE J"/>
    <property type="match status" value="1"/>
</dbReference>
<dbReference type="PROSITE" id="PS50112">
    <property type="entry name" value="PAS"/>
    <property type="match status" value="1"/>
</dbReference>
<dbReference type="InterPro" id="IPR000014">
    <property type="entry name" value="PAS"/>
</dbReference>
<evidence type="ECO:0000259" key="18">
    <source>
        <dbReference type="PROSITE" id="PS50113"/>
    </source>
</evidence>
<dbReference type="FunFam" id="1.10.287.130:FF:000002">
    <property type="entry name" value="Two-component osmosensing histidine kinase"/>
    <property type="match status" value="1"/>
</dbReference>
<keyword evidence="8" id="KW-0067">ATP-binding</keyword>
<keyword evidence="5" id="KW-0808">Transferase</keyword>
<dbReference type="PROSITE" id="PS50110">
    <property type="entry name" value="RESPONSE_REGULATORY"/>
    <property type="match status" value="2"/>
</dbReference>
<evidence type="ECO:0000259" key="16">
    <source>
        <dbReference type="PROSITE" id="PS50110"/>
    </source>
</evidence>
<keyword evidence="7" id="KW-0418">Kinase</keyword>
<feature type="domain" description="Response regulatory" evidence="16">
    <location>
        <begin position="1299"/>
        <end position="1426"/>
    </location>
</feature>
<evidence type="ECO:0000259" key="17">
    <source>
        <dbReference type="PROSITE" id="PS50112"/>
    </source>
</evidence>
<dbReference type="RefSeq" id="WP_190349692.1">
    <property type="nucleotide sequence ID" value="NZ_JACJPY010000007.1"/>
</dbReference>
<gene>
    <name evidence="19" type="ORF">H6F44_04190</name>
</gene>
<dbReference type="InterPro" id="IPR001610">
    <property type="entry name" value="PAC"/>
</dbReference>
<dbReference type="InterPro" id="IPR003594">
    <property type="entry name" value="HATPase_dom"/>
</dbReference>
<dbReference type="PROSITE" id="PS50113">
    <property type="entry name" value="PAC"/>
    <property type="match status" value="2"/>
</dbReference>
<dbReference type="InterPro" id="IPR029016">
    <property type="entry name" value="GAF-like_dom_sf"/>
</dbReference>
<feature type="domain" description="Histidine kinase" evidence="15">
    <location>
        <begin position="1032"/>
        <end position="1269"/>
    </location>
</feature>
<evidence type="ECO:0000256" key="6">
    <source>
        <dbReference type="ARBA" id="ARBA00022741"/>
    </source>
</evidence>
<protein>
    <recommendedName>
        <fullName evidence="12">Circadian input-output histidine kinase CikA</fullName>
        <ecNumber evidence="3">2.7.13.3</ecNumber>
    </recommendedName>
    <alternativeName>
        <fullName evidence="11">Sensory/regulatory protein RpfC</fullName>
    </alternativeName>
</protein>
<feature type="domain" description="PAC" evidence="18">
    <location>
        <begin position="637"/>
        <end position="688"/>
    </location>
</feature>
<proteinExistence type="inferred from homology"/>
<dbReference type="SUPFAM" id="SSF47384">
    <property type="entry name" value="Homodimeric domain of signal transducing histidine kinase"/>
    <property type="match status" value="1"/>
</dbReference>
<dbReference type="InterPro" id="IPR013655">
    <property type="entry name" value="PAS_fold_3"/>
</dbReference>
<reference evidence="19" key="2">
    <citation type="submission" date="2020-08" db="EMBL/GenBank/DDBJ databases">
        <authorList>
            <person name="Chen M."/>
            <person name="Teng W."/>
            <person name="Zhao L."/>
            <person name="Hu C."/>
            <person name="Zhou Y."/>
            <person name="Han B."/>
            <person name="Song L."/>
            <person name="Shu W."/>
        </authorList>
    </citation>
    <scope>NUCLEOTIDE SEQUENCE</scope>
    <source>
        <strain evidence="19">FACHB-1277</strain>
    </source>
</reference>
<keyword evidence="14" id="KW-0812">Transmembrane</keyword>
<evidence type="ECO:0000256" key="13">
    <source>
        <dbReference type="PROSITE-ProRule" id="PRU00169"/>
    </source>
</evidence>
<dbReference type="EMBL" id="JACJPY010000007">
    <property type="protein sequence ID" value="MBD2149326.1"/>
    <property type="molecule type" value="Genomic_DNA"/>
</dbReference>
<dbReference type="InterPro" id="IPR003661">
    <property type="entry name" value="HisK_dim/P_dom"/>
</dbReference>
<evidence type="ECO:0000256" key="9">
    <source>
        <dbReference type="ARBA" id="ARBA00023012"/>
    </source>
</evidence>
<evidence type="ECO:0000256" key="4">
    <source>
        <dbReference type="ARBA" id="ARBA00022553"/>
    </source>
</evidence>
<dbReference type="Proteomes" id="UP000631421">
    <property type="component" value="Unassembled WGS sequence"/>
</dbReference>
<evidence type="ECO:0000313" key="20">
    <source>
        <dbReference type="Proteomes" id="UP000631421"/>
    </source>
</evidence>
<evidence type="ECO:0000256" key="5">
    <source>
        <dbReference type="ARBA" id="ARBA00022679"/>
    </source>
</evidence>
<dbReference type="SMART" id="SM00388">
    <property type="entry name" value="HisKA"/>
    <property type="match status" value="1"/>
</dbReference>
<dbReference type="Gene3D" id="3.30.565.10">
    <property type="entry name" value="Histidine kinase-like ATPase, C-terminal domain"/>
    <property type="match status" value="1"/>
</dbReference>
<keyword evidence="6" id="KW-0547">Nucleotide-binding</keyword>
<dbReference type="Gene3D" id="3.30.450.20">
    <property type="entry name" value="PAS domain"/>
    <property type="match status" value="3"/>
</dbReference>
<dbReference type="SUPFAM" id="SSF55874">
    <property type="entry name" value="ATPase domain of HSP90 chaperone/DNA topoisomerase II/histidine kinase"/>
    <property type="match status" value="1"/>
</dbReference>
<dbReference type="NCBIfam" id="TIGR00229">
    <property type="entry name" value="sensory_box"/>
    <property type="match status" value="1"/>
</dbReference>
<dbReference type="CDD" id="cd00082">
    <property type="entry name" value="HisKA"/>
    <property type="match status" value="1"/>
</dbReference>
<dbReference type="CDD" id="cd16922">
    <property type="entry name" value="HATPase_EvgS-ArcB-TorS-like"/>
    <property type="match status" value="1"/>
</dbReference>
<dbReference type="InterPro" id="IPR004358">
    <property type="entry name" value="Sig_transdc_His_kin-like_C"/>
</dbReference>
<evidence type="ECO:0000256" key="12">
    <source>
        <dbReference type="ARBA" id="ARBA00074306"/>
    </source>
</evidence>
<dbReference type="Pfam" id="PF08447">
    <property type="entry name" value="PAS_3"/>
    <property type="match status" value="2"/>
</dbReference>
<dbReference type="InterPro" id="IPR035965">
    <property type="entry name" value="PAS-like_dom_sf"/>
</dbReference>
<feature type="transmembrane region" description="Helical" evidence="14">
    <location>
        <begin position="456"/>
        <end position="478"/>
    </location>
</feature>
<evidence type="ECO:0000256" key="8">
    <source>
        <dbReference type="ARBA" id="ARBA00022840"/>
    </source>
</evidence>
<name>A0A926UR95_9CYAN</name>
<dbReference type="InterPro" id="IPR000700">
    <property type="entry name" value="PAS-assoc_C"/>
</dbReference>
<evidence type="ECO:0000256" key="3">
    <source>
        <dbReference type="ARBA" id="ARBA00012438"/>
    </source>
</evidence>
<evidence type="ECO:0000259" key="15">
    <source>
        <dbReference type="PROSITE" id="PS50109"/>
    </source>
</evidence>
<dbReference type="SUPFAM" id="SSF55781">
    <property type="entry name" value="GAF domain-like"/>
    <property type="match status" value="1"/>
</dbReference>
<dbReference type="CDD" id="cd17546">
    <property type="entry name" value="REC_hyHK_CKI1_RcsC-like"/>
    <property type="match status" value="1"/>
</dbReference>
<dbReference type="CDD" id="cd00130">
    <property type="entry name" value="PAS"/>
    <property type="match status" value="2"/>
</dbReference>
<dbReference type="SUPFAM" id="SSF55785">
    <property type="entry name" value="PYP-like sensor domain (PAS domain)"/>
    <property type="match status" value="2"/>
</dbReference>
<organism evidence="19 20">
    <name type="scientific">Pseudanabaena cinerea FACHB-1277</name>
    <dbReference type="NCBI Taxonomy" id="2949581"/>
    <lineage>
        <taxon>Bacteria</taxon>
        <taxon>Bacillati</taxon>
        <taxon>Cyanobacteriota</taxon>
        <taxon>Cyanophyceae</taxon>
        <taxon>Pseudanabaenales</taxon>
        <taxon>Pseudanabaenaceae</taxon>
        <taxon>Pseudanabaena</taxon>
        <taxon>Pseudanabaena cinerea</taxon>
    </lineage>
</organism>
<dbReference type="PRINTS" id="PR00344">
    <property type="entry name" value="BCTRLSENSOR"/>
</dbReference>
<dbReference type="SMART" id="SM00086">
    <property type="entry name" value="PAC"/>
    <property type="match status" value="2"/>
</dbReference>
<keyword evidence="20" id="KW-1185">Reference proteome</keyword>
<feature type="transmembrane region" description="Helical" evidence="14">
    <location>
        <begin position="58"/>
        <end position="78"/>
    </location>
</feature>
<comment type="catalytic activity">
    <reaction evidence="1">
        <text>ATP + protein L-histidine = ADP + protein N-phospho-L-histidine.</text>
        <dbReference type="EC" id="2.7.13.3"/>
    </reaction>
</comment>
<dbReference type="Gene3D" id="3.30.450.40">
    <property type="match status" value="1"/>
</dbReference>
<accession>A0A926UR95</accession>
<dbReference type="PROSITE" id="PS50109">
    <property type="entry name" value="HIS_KIN"/>
    <property type="match status" value="1"/>
</dbReference>
<dbReference type="GO" id="GO:0005524">
    <property type="term" value="F:ATP binding"/>
    <property type="evidence" value="ECO:0007669"/>
    <property type="project" value="UniProtKB-KW"/>
</dbReference>
<dbReference type="Gene3D" id="6.10.340.10">
    <property type="match status" value="1"/>
</dbReference>
<feature type="domain" description="PAC" evidence="18">
    <location>
        <begin position="765"/>
        <end position="817"/>
    </location>
</feature>
<dbReference type="InterPro" id="IPR001789">
    <property type="entry name" value="Sig_transdc_resp-reg_receiver"/>
</dbReference>
<keyword evidence="14" id="KW-1133">Transmembrane helix</keyword>
<dbReference type="InterPro" id="IPR036097">
    <property type="entry name" value="HisK_dim/P_sf"/>
</dbReference>
<comment type="subunit">
    <text evidence="10">At low DSF concentrations, interacts with RpfF.</text>
</comment>
<dbReference type="Pfam" id="PF00072">
    <property type="entry name" value="Response_reg"/>
    <property type="match status" value="1"/>
</dbReference>
<dbReference type="Gene3D" id="3.40.50.2300">
    <property type="match status" value="2"/>
</dbReference>
<comment type="similarity">
    <text evidence="2">In the N-terminal section; belongs to the phytochrome family.</text>
</comment>
<dbReference type="SMART" id="SM00448">
    <property type="entry name" value="REC"/>
    <property type="match status" value="2"/>
</dbReference>
<dbReference type="EC" id="2.7.13.3" evidence="3"/>
<evidence type="ECO:0000256" key="14">
    <source>
        <dbReference type="SAM" id="Phobius"/>
    </source>
</evidence>
<feature type="transmembrane region" description="Helical" evidence="14">
    <location>
        <begin position="175"/>
        <end position="199"/>
    </location>
</feature>
<dbReference type="SUPFAM" id="SSF52172">
    <property type="entry name" value="CheY-like"/>
    <property type="match status" value="2"/>
</dbReference>
<feature type="modified residue" description="4-aspartylphosphate" evidence="13">
    <location>
        <position position="1349"/>
    </location>
</feature>
<dbReference type="FunFam" id="3.30.565.10:FF:000010">
    <property type="entry name" value="Sensor histidine kinase RcsC"/>
    <property type="match status" value="1"/>
</dbReference>
<evidence type="ECO:0000256" key="7">
    <source>
        <dbReference type="ARBA" id="ARBA00022777"/>
    </source>
</evidence>
<evidence type="ECO:0000256" key="10">
    <source>
        <dbReference type="ARBA" id="ARBA00064003"/>
    </source>
</evidence>
<feature type="modified residue" description="4-aspartylphosphate" evidence="13">
    <location>
        <position position="1503"/>
    </location>
</feature>
<dbReference type="PANTHER" id="PTHR45339">
    <property type="entry name" value="HYBRID SIGNAL TRANSDUCTION HISTIDINE KINASE J"/>
    <property type="match status" value="1"/>
</dbReference>
<dbReference type="SMART" id="SM00091">
    <property type="entry name" value="PAS"/>
    <property type="match status" value="2"/>
</dbReference>
<feature type="transmembrane region" description="Helical" evidence="14">
    <location>
        <begin position="90"/>
        <end position="113"/>
    </location>
</feature>
<evidence type="ECO:0000256" key="2">
    <source>
        <dbReference type="ARBA" id="ARBA00006402"/>
    </source>
</evidence>
<sequence>MILLSMMAYGGNYGRLPLFFGVDFLFGSIFSFIATYLYGLPMGLAVSAIASVHTYVIWGQPYAGILLVLETLWVGLGIRRDRQRGQSSNMVLLVLFYWICLGVPLCFASYFFILKFSTLSAILVVLKQAVNGAFNTLIAHLLLDYLPLRQWLYVRYKDGISKDGNSDRRPIQQMLFNLLIAFVFFPVLSIAVLTGYQALDYIHNQIHTQLNSSTTDVVNQIQDWHNRNMLTLNKLATIATDRDLLETQFAVETIARTNVAFHRIYITDAEGNVITAYPVIPESSLKSANQLVSFYKFWQQAKSTMGVIVSDIHTETIFNQSHIDIIVPIVSDNQFKGAVIGQISLDKPQNHLIKSTSPWQAEAALLGRSQEIIANTDSQGFKNYQRGSIWHPELLGEIRPFRANQVHWLPRIKGAAIMIRWRKSYYIQRANLSNQAPWTIAVQLSPVEFIDLLENLYVYILAIVVVIIFIATAIATAISRRLIKPINKLIYLTSDLSNNLVQQTNLAWQETKLREIDSLGLNFQLMAEALRGKFQEIKQTNLWLEERVAERTRELLQSKQQLQKMTDAIPGAVYQFCRDRDGNYSVLFMSQGAYDIYEITVEEICADVYQIINLTLPEDSTDLLQSIENSASDLSPWIYEYRIQPPSGKVKWLSGRSQPILQGDGCIIWNGIITDITNIKNTEQALQKSEERWQLAIEATNDGIWDWDMQTNVTFRSERWYTMLGLSQDVDLEQPLDYLGFIHPDDHDQMLQLQTDYFSRKIPRCSIEYRMLCADGGYKWILSHAIGRWDAQGNILRLVGVNTDITERKLAIAALEKRESYLEMLVNVQRYLLADHSSFKDYGHILSLIGKVSDFDSMKMFACQVVNDHDIDLDRPETHQGNWIDVFGHGRYQIDLYADWRSTGIAKPTPPQTWRFIQKLARSQWLSRLINGETINYALCNIANEDLDILTDKSLASILIMPIMANGRFWGFLSCLDYHNDRLREHTEVSLLTISASAIAMHIERQEAQMEMLQAMEAAQTANRAKSEFLATMSHEIRTPMNAVIGMTSLLLETNLDAEQEEFAATVKLSSENLLAIINDILDFSKIESGHLSLEARPLNIRECIENTLEILAVSANAKEIELAYCIEEDVPEQIIGDITRLRQVLINLLSNAIKFTHRGEVSVKVSRRLLQTEIAPSNRAELMPTSCPPSCQLVFTVQDTGIGIPQERYDRLFKPFSQVDSSTTRQYGGTGLGLAIANRLTQLMGGTISLESTINVGSTFTFTIIAEVAHGAPQSWSDNAININNINGDSLLNLAGKRLLIVEDNITTCQELVFFAKSLKMQPSVTNSSQEAIAWLKQGQNFDFAIVDACIPVYYQGSGAISEVALPNFNQCQMPVLLRSHLTQIPLILLTPNCKCAPIKDDPMMAFVAKPIKRSHLCSALLRVYNYNSPRLSLKSTSPTIFDQQLATRIPLNILLAEDNEVNQRVAILFLKRLGYEADVVANGKEAIAALHSQSYDVILMDVFMPEMDGLTATKKIHQEFDRPPWIIALTANALQGDRDACLEAGMQDYISKPIQIQELMSALEQAYLAKSR</sequence>
<dbReference type="Gene3D" id="1.10.287.130">
    <property type="match status" value="1"/>
</dbReference>
<feature type="domain" description="Response regulatory" evidence="16">
    <location>
        <begin position="1454"/>
        <end position="1569"/>
    </location>
</feature>
<dbReference type="InterPro" id="IPR011006">
    <property type="entry name" value="CheY-like_superfamily"/>
</dbReference>
<evidence type="ECO:0000256" key="11">
    <source>
        <dbReference type="ARBA" id="ARBA00068150"/>
    </source>
</evidence>
<dbReference type="GO" id="GO:0000155">
    <property type="term" value="F:phosphorelay sensor kinase activity"/>
    <property type="evidence" value="ECO:0007669"/>
    <property type="project" value="InterPro"/>
</dbReference>
<dbReference type="InterPro" id="IPR005467">
    <property type="entry name" value="His_kinase_dom"/>
</dbReference>
<feature type="transmembrane region" description="Helical" evidence="14">
    <location>
        <begin position="16"/>
        <end position="38"/>
    </location>
</feature>
<dbReference type="SMART" id="SM00387">
    <property type="entry name" value="HATPase_c"/>
    <property type="match status" value="1"/>
</dbReference>
<keyword evidence="4 13" id="KW-0597">Phosphoprotein</keyword>
<evidence type="ECO:0000313" key="19">
    <source>
        <dbReference type="EMBL" id="MBD2149326.1"/>
    </source>
</evidence>
<comment type="caution">
    <text evidence="19">The sequence shown here is derived from an EMBL/GenBank/DDBJ whole genome shotgun (WGS) entry which is preliminary data.</text>
</comment>
<dbReference type="Pfam" id="PF02518">
    <property type="entry name" value="HATPase_c"/>
    <property type="match status" value="1"/>
</dbReference>
<dbReference type="InterPro" id="IPR036890">
    <property type="entry name" value="HATPase_C_sf"/>
</dbReference>
<dbReference type="Pfam" id="PF00512">
    <property type="entry name" value="HisKA"/>
    <property type="match status" value="1"/>
</dbReference>
<keyword evidence="14" id="KW-0472">Membrane</keyword>
<reference evidence="19" key="1">
    <citation type="journal article" date="2015" name="ISME J.">
        <title>Draft Genome Sequence of Streptomyces incarnatus NRRL8089, which Produces the Nucleoside Antibiotic Sinefungin.</title>
        <authorList>
            <person name="Oshima K."/>
            <person name="Hattori M."/>
            <person name="Shimizu H."/>
            <person name="Fukuda K."/>
            <person name="Nemoto M."/>
            <person name="Inagaki K."/>
            <person name="Tamura T."/>
        </authorList>
    </citation>
    <scope>NUCLEOTIDE SEQUENCE</scope>
    <source>
        <strain evidence="19">FACHB-1277</strain>
    </source>
</reference>